<dbReference type="AlphaFoldDB" id="A0AAN7B1J7"/>
<comment type="caution">
    <text evidence="2">The sequence shown here is derived from an EMBL/GenBank/DDBJ whole genome shotgun (WGS) entry which is preliminary data.</text>
</comment>
<keyword evidence="1" id="KW-1133">Transmembrane helix</keyword>
<feature type="transmembrane region" description="Helical" evidence="1">
    <location>
        <begin position="308"/>
        <end position="327"/>
    </location>
</feature>
<reference evidence="2" key="2">
    <citation type="submission" date="2023-05" db="EMBL/GenBank/DDBJ databases">
        <authorList>
            <consortium name="Lawrence Berkeley National Laboratory"/>
            <person name="Steindorff A."/>
            <person name="Hensen N."/>
            <person name="Bonometti L."/>
            <person name="Westerberg I."/>
            <person name="Brannstrom I.O."/>
            <person name="Guillou S."/>
            <person name="Cros-Aarteil S."/>
            <person name="Calhoun S."/>
            <person name="Haridas S."/>
            <person name="Kuo A."/>
            <person name="Mondo S."/>
            <person name="Pangilinan J."/>
            <person name="Riley R."/>
            <person name="Labutti K."/>
            <person name="Andreopoulos B."/>
            <person name="Lipzen A."/>
            <person name="Chen C."/>
            <person name="Yanf M."/>
            <person name="Daum C."/>
            <person name="Ng V."/>
            <person name="Clum A."/>
            <person name="Ohm R."/>
            <person name="Martin F."/>
            <person name="Silar P."/>
            <person name="Natvig D."/>
            <person name="Lalanne C."/>
            <person name="Gautier V."/>
            <person name="Ament-Velasquez S.L."/>
            <person name="Kruys A."/>
            <person name="Hutchinson M.I."/>
            <person name="Powell A.J."/>
            <person name="Barry K."/>
            <person name="Miller A.N."/>
            <person name="Grigoriev I.V."/>
            <person name="Debuchy R."/>
            <person name="Gladieux P."/>
            <person name="Thoren M.H."/>
            <person name="Johannesson H."/>
        </authorList>
    </citation>
    <scope>NUCLEOTIDE SEQUENCE</scope>
    <source>
        <strain evidence="2">PSN293</strain>
    </source>
</reference>
<feature type="transmembrane region" description="Helical" evidence="1">
    <location>
        <begin position="256"/>
        <end position="288"/>
    </location>
</feature>
<dbReference type="Proteomes" id="UP001301769">
    <property type="component" value="Unassembled WGS sequence"/>
</dbReference>
<sequence length="435" mass="49095">MPFTRTQSQQAVLSSARPSSIIALNSSVLACQPLDPHSFHEHDLDVQALYTNWSNSLPSPCPPVYDASETVDRRSVWANKAAAVWLLSRQLHDQTFERYALAQLIRHCGTALFGPWAFIEARCPVGSSIRRFTNHWVAWNASFCPVGTASEYRGLYATTLANRAVRNETHDPRTFDLDHWFQPCGDDLVAKCDHDPVVRRAKEREKLRPKTPNPSGAGMAEELGIDTSGWTWRIANASAKLGGRISSRRKWKPLRWCFGLFIPFVLANPLGTMMFLFGLNLAMVAILAGTQLDNRSRTPGLRQANVRFSMALVIGGFGQFALVFVKWTRRRNRMFIWGYVAVFMVWALGNGAAWIVDMESCDAYRGGRRCVQVTATAVFVWFCVPLSLLHWFLIRRRNNQAKRLILPVRSKRPVNLTKLMRTFQPTPGSSQTGIP</sequence>
<accession>A0AAN7B1J7</accession>
<dbReference type="EMBL" id="MU858209">
    <property type="protein sequence ID" value="KAK4209316.1"/>
    <property type="molecule type" value="Genomic_DNA"/>
</dbReference>
<keyword evidence="3" id="KW-1185">Reference proteome</keyword>
<evidence type="ECO:0000313" key="2">
    <source>
        <dbReference type="EMBL" id="KAK4209316.1"/>
    </source>
</evidence>
<name>A0AAN7B1J7_9PEZI</name>
<feature type="transmembrane region" description="Helical" evidence="1">
    <location>
        <begin position="334"/>
        <end position="355"/>
    </location>
</feature>
<gene>
    <name evidence="2" type="ORF">QBC37DRAFT_486192</name>
</gene>
<proteinExistence type="predicted"/>
<evidence type="ECO:0000256" key="1">
    <source>
        <dbReference type="SAM" id="Phobius"/>
    </source>
</evidence>
<feature type="transmembrane region" description="Helical" evidence="1">
    <location>
        <begin position="375"/>
        <end position="394"/>
    </location>
</feature>
<evidence type="ECO:0000313" key="3">
    <source>
        <dbReference type="Proteomes" id="UP001301769"/>
    </source>
</evidence>
<keyword evidence="1" id="KW-0812">Transmembrane</keyword>
<dbReference type="PROSITE" id="PS51257">
    <property type="entry name" value="PROKAR_LIPOPROTEIN"/>
    <property type="match status" value="1"/>
</dbReference>
<reference evidence="2" key="1">
    <citation type="journal article" date="2023" name="Mol. Phylogenet. Evol.">
        <title>Genome-scale phylogeny and comparative genomics of the fungal order Sordariales.</title>
        <authorList>
            <person name="Hensen N."/>
            <person name="Bonometti L."/>
            <person name="Westerberg I."/>
            <person name="Brannstrom I.O."/>
            <person name="Guillou S."/>
            <person name="Cros-Aarteil S."/>
            <person name="Calhoun S."/>
            <person name="Haridas S."/>
            <person name="Kuo A."/>
            <person name="Mondo S."/>
            <person name="Pangilinan J."/>
            <person name="Riley R."/>
            <person name="LaButti K."/>
            <person name="Andreopoulos B."/>
            <person name="Lipzen A."/>
            <person name="Chen C."/>
            <person name="Yan M."/>
            <person name="Daum C."/>
            <person name="Ng V."/>
            <person name="Clum A."/>
            <person name="Steindorff A."/>
            <person name="Ohm R.A."/>
            <person name="Martin F."/>
            <person name="Silar P."/>
            <person name="Natvig D.O."/>
            <person name="Lalanne C."/>
            <person name="Gautier V."/>
            <person name="Ament-Velasquez S.L."/>
            <person name="Kruys A."/>
            <person name="Hutchinson M.I."/>
            <person name="Powell A.J."/>
            <person name="Barry K."/>
            <person name="Miller A.N."/>
            <person name="Grigoriev I.V."/>
            <person name="Debuchy R."/>
            <person name="Gladieux P."/>
            <person name="Hiltunen Thoren M."/>
            <person name="Johannesson H."/>
        </authorList>
    </citation>
    <scope>NUCLEOTIDE SEQUENCE</scope>
    <source>
        <strain evidence="2">PSN293</strain>
    </source>
</reference>
<keyword evidence="1" id="KW-0472">Membrane</keyword>
<protein>
    <submittedName>
        <fullName evidence="2">Uncharacterized protein</fullName>
    </submittedName>
</protein>
<organism evidence="2 3">
    <name type="scientific">Rhypophila decipiens</name>
    <dbReference type="NCBI Taxonomy" id="261697"/>
    <lineage>
        <taxon>Eukaryota</taxon>
        <taxon>Fungi</taxon>
        <taxon>Dikarya</taxon>
        <taxon>Ascomycota</taxon>
        <taxon>Pezizomycotina</taxon>
        <taxon>Sordariomycetes</taxon>
        <taxon>Sordariomycetidae</taxon>
        <taxon>Sordariales</taxon>
        <taxon>Naviculisporaceae</taxon>
        <taxon>Rhypophila</taxon>
    </lineage>
</organism>